<protein>
    <recommendedName>
        <fullName evidence="1">GerMN domain-containing protein</fullName>
    </recommendedName>
</protein>
<evidence type="ECO:0000259" key="1">
    <source>
        <dbReference type="Pfam" id="PF10646"/>
    </source>
</evidence>
<dbReference type="Pfam" id="PF10646">
    <property type="entry name" value="Germane"/>
    <property type="match status" value="1"/>
</dbReference>
<feature type="domain" description="GerMN" evidence="1">
    <location>
        <begin position="16"/>
        <end position="117"/>
    </location>
</feature>
<organism evidence="2 3">
    <name type="scientific">Candidatus Brennerbacteria bacterium CG11_big_fil_rev_8_21_14_0_20_43_10</name>
    <dbReference type="NCBI Taxonomy" id="1974523"/>
    <lineage>
        <taxon>Bacteria</taxon>
        <taxon>Candidatus Brenneribacteriota</taxon>
    </lineage>
</organism>
<proteinExistence type="predicted"/>
<reference evidence="2 3" key="1">
    <citation type="submission" date="2017-09" db="EMBL/GenBank/DDBJ databases">
        <title>Depth-based differentiation of microbial function through sediment-hosted aquifers and enrichment of novel symbionts in the deep terrestrial subsurface.</title>
        <authorList>
            <person name="Probst A.J."/>
            <person name="Ladd B."/>
            <person name="Jarett J.K."/>
            <person name="Geller-Mcgrath D.E."/>
            <person name="Sieber C.M."/>
            <person name="Emerson J.B."/>
            <person name="Anantharaman K."/>
            <person name="Thomas B.C."/>
            <person name="Malmstrom R."/>
            <person name="Stieglmeier M."/>
            <person name="Klingl A."/>
            <person name="Woyke T."/>
            <person name="Ryan C.M."/>
            <person name="Banfield J.F."/>
        </authorList>
    </citation>
    <scope>NUCLEOTIDE SEQUENCE [LARGE SCALE GENOMIC DNA]</scope>
    <source>
        <strain evidence="2">CG11_big_fil_rev_8_21_14_0_20_43_10</strain>
    </source>
</reference>
<dbReference type="AlphaFoldDB" id="A0A2H0PW64"/>
<name>A0A2H0PW64_9BACT</name>
<evidence type="ECO:0000313" key="2">
    <source>
        <dbReference type="EMBL" id="PIR26270.1"/>
    </source>
</evidence>
<dbReference type="EMBL" id="PCXE01000031">
    <property type="protein sequence ID" value="PIR26270.1"/>
    <property type="molecule type" value="Genomic_DNA"/>
</dbReference>
<dbReference type="InterPro" id="IPR019606">
    <property type="entry name" value="GerMN"/>
</dbReference>
<gene>
    <name evidence="2" type="ORF">COV41_01850</name>
</gene>
<dbReference type="Proteomes" id="UP000236846">
    <property type="component" value="Unassembled WGS sequence"/>
</dbReference>
<evidence type="ECO:0000313" key="3">
    <source>
        <dbReference type="Proteomes" id="UP000236846"/>
    </source>
</evidence>
<comment type="caution">
    <text evidence="2">The sequence shown here is derived from an EMBL/GenBank/DDBJ whole genome shotgun (WGS) entry which is preliminary data.</text>
</comment>
<sequence>MEHLNIKIYGRTQGVFFRDSTKRKAKNSNNQKPIQDTIELLISGQLTKEEKSQGITTEYLLEGFSLKSVSSKDGILTLEFEDLHYKTSGGSCRVGILWFQIEATAKQFSEVQHVRFLPEELFQP</sequence>
<accession>A0A2H0PW64</accession>